<dbReference type="PANTHER" id="PTHR43744">
    <property type="entry name" value="ABC TRANSPORTER PERMEASE PROTEIN MG189-RELATED-RELATED"/>
    <property type="match status" value="1"/>
</dbReference>
<accession>A0ABS4NJP9</accession>
<dbReference type="CDD" id="cd06261">
    <property type="entry name" value="TM_PBP2"/>
    <property type="match status" value="1"/>
</dbReference>
<dbReference type="PANTHER" id="PTHR43744:SF8">
    <property type="entry name" value="SN-GLYCEROL-3-PHOSPHATE TRANSPORT SYSTEM PERMEASE PROTEIN UGPE"/>
    <property type="match status" value="1"/>
</dbReference>
<keyword evidence="4 7" id="KW-0812">Transmembrane</keyword>
<evidence type="ECO:0000256" key="3">
    <source>
        <dbReference type="ARBA" id="ARBA00022475"/>
    </source>
</evidence>
<dbReference type="InterPro" id="IPR000515">
    <property type="entry name" value="MetI-like"/>
</dbReference>
<keyword evidence="6 7" id="KW-0472">Membrane</keyword>
<keyword evidence="10" id="KW-1185">Reference proteome</keyword>
<sequence>MMKKVHVQKYLLTILGIVLSLIWISPFYIILVNSFKTKLELFTNTLSLPKSLMLDNYKTAAANLNLSEAFSNTLIITVFSILIIAIFSSMTAYALQRVKKKSSVIIYMIFTVAMLIPFQSVMIPLVAEFGKFHFLTRSGLVFMYLGFGSSLGVFLYYGALKGIPTSLDEAALIDGCSRFRIYWNIILPLLNPTTITLAVLDIMWIWNDYLLPSLVINKVGSRTLPLMIFYFFSQYTKQWNLGMAGLTIAILPVVIFYFLAQRKLVTAIIAGAVKQ</sequence>
<organism evidence="9 10">
    <name type="scientific">Thermoanaerobacterium butyriciformans</name>
    <dbReference type="NCBI Taxonomy" id="1702242"/>
    <lineage>
        <taxon>Bacteria</taxon>
        <taxon>Bacillati</taxon>
        <taxon>Bacillota</taxon>
        <taxon>Clostridia</taxon>
        <taxon>Thermoanaerobacterales</taxon>
        <taxon>Thermoanaerobacteraceae</taxon>
        <taxon>Thermoanaerobacterium</taxon>
    </lineage>
</organism>
<feature type="transmembrane region" description="Helical" evidence="7">
    <location>
        <begin position="239"/>
        <end position="260"/>
    </location>
</feature>
<evidence type="ECO:0000256" key="2">
    <source>
        <dbReference type="ARBA" id="ARBA00022448"/>
    </source>
</evidence>
<gene>
    <name evidence="9" type="ORF">J2Z80_002835</name>
</gene>
<comment type="similarity">
    <text evidence="7">Belongs to the binding-protein-dependent transport system permease family.</text>
</comment>
<feature type="transmembrane region" description="Helical" evidence="7">
    <location>
        <begin position="74"/>
        <end position="95"/>
    </location>
</feature>
<proteinExistence type="inferred from homology"/>
<dbReference type="Proteomes" id="UP001166402">
    <property type="component" value="Unassembled WGS sequence"/>
</dbReference>
<dbReference type="PROSITE" id="PS50928">
    <property type="entry name" value="ABC_TM1"/>
    <property type="match status" value="1"/>
</dbReference>
<feature type="transmembrane region" description="Helical" evidence="7">
    <location>
        <begin position="12"/>
        <end position="31"/>
    </location>
</feature>
<evidence type="ECO:0000256" key="1">
    <source>
        <dbReference type="ARBA" id="ARBA00004651"/>
    </source>
</evidence>
<evidence type="ECO:0000259" key="8">
    <source>
        <dbReference type="PROSITE" id="PS50928"/>
    </source>
</evidence>
<keyword evidence="5 7" id="KW-1133">Transmembrane helix</keyword>
<evidence type="ECO:0000313" key="9">
    <source>
        <dbReference type="EMBL" id="MBP2073283.1"/>
    </source>
</evidence>
<evidence type="ECO:0000256" key="4">
    <source>
        <dbReference type="ARBA" id="ARBA00022692"/>
    </source>
</evidence>
<feature type="transmembrane region" description="Helical" evidence="7">
    <location>
        <begin position="139"/>
        <end position="160"/>
    </location>
</feature>
<comment type="caution">
    <text evidence="9">The sequence shown here is derived from an EMBL/GenBank/DDBJ whole genome shotgun (WGS) entry which is preliminary data.</text>
</comment>
<evidence type="ECO:0000256" key="7">
    <source>
        <dbReference type="RuleBase" id="RU363032"/>
    </source>
</evidence>
<dbReference type="Gene3D" id="1.10.3720.10">
    <property type="entry name" value="MetI-like"/>
    <property type="match status" value="1"/>
</dbReference>
<feature type="domain" description="ABC transmembrane type-1" evidence="8">
    <location>
        <begin position="70"/>
        <end position="260"/>
    </location>
</feature>
<dbReference type="InterPro" id="IPR035906">
    <property type="entry name" value="MetI-like_sf"/>
</dbReference>
<comment type="subcellular location">
    <subcellularLocation>
        <location evidence="1 7">Cell membrane</location>
        <topology evidence="1 7">Multi-pass membrane protein</topology>
    </subcellularLocation>
</comment>
<keyword evidence="2 7" id="KW-0813">Transport</keyword>
<feature type="transmembrane region" description="Helical" evidence="7">
    <location>
        <begin position="181"/>
        <end position="206"/>
    </location>
</feature>
<keyword evidence="3" id="KW-1003">Cell membrane</keyword>
<evidence type="ECO:0000313" key="10">
    <source>
        <dbReference type="Proteomes" id="UP001166402"/>
    </source>
</evidence>
<feature type="transmembrane region" description="Helical" evidence="7">
    <location>
        <begin position="104"/>
        <end position="127"/>
    </location>
</feature>
<reference evidence="9" key="1">
    <citation type="submission" date="2021-03" db="EMBL/GenBank/DDBJ databases">
        <title>Genomic Encyclopedia of Type Strains, Phase IV (KMG-IV): sequencing the most valuable type-strain genomes for metagenomic binning, comparative biology and taxonomic classification.</title>
        <authorList>
            <person name="Goeker M."/>
        </authorList>
    </citation>
    <scope>NUCLEOTIDE SEQUENCE</scope>
    <source>
        <strain evidence="9">DSM 101588</strain>
    </source>
</reference>
<dbReference type="SUPFAM" id="SSF161098">
    <property type="entry name" value="MetI-like"/>
    <property type="match status" value="1"/>
</dbReference>
<dbReference type="EMBL" id="JAGGLT010000041">
    <property type="protein sequence ID" value="MBP2073283.1"/>
    <property type="molecule type" value="Genomic_DNA"/>
</dbReference>
<name>A0ABS4NJP9_9THEO</name>
<evidence type="ECO:0000256" key="5">
    <source>
        <dbReference type="ARBA" id="ARBA00022989"/>
    </source>
</evidence>
<protein>
    <submittedName>
        <fullName evidence="9">Raffinose/stachyose/melibiose transport system permease protein</fullName>
    </submittedName>
</protein>
<dbReference type="Pfam" id="PF00528">
    <property type="entry name" value="BPD_transp_1"/>
    <property type="match status" value="1"/>
</dbReference>
<evidence type="ECO:0000256" key="6">
    <source>
        <dbReference type="ARBA" id="ARBA00023136"/>
    </source>
</evidence>